<dbReference type="STRING" id="983917.RGE_11880"/>
<evidence type="ECO:0000313" key="1">
    <source>
        <dbReference type="EMBL" id="BAL94529.1"/>
    </source>
</evidence>
<reference evidence="1 2" key="1">
    <citation type="journal article" date="2012" name="J. Bacteriol.">
        <title>Complete genome sequence of phototrophic betaproteobacterium Rubrivivax gelatinosus IL144.</title>
        <authorList>
            <person name="Nagashima S."/>
            <person name="Kamimura A."/>
            <person name="Shimizu T."/>
            <person name="Nakamura-isaki S."/>
            <person name="Aono E."/>
            <person name="Sakamoto K."/>
            <person name="Ichikawa N."/>
            <person name="Nakazawa H."/>
            <person name="Sekine M."/>
            <person name="Yamazaki S."/>
            <person name="Fujita N."/>
            <person name="Shimada K."/>
            <person name="Hanada S."/>
            <person name="Nagashima K.V.P."/>
        </authorList>
    </citation>
    <scope>NUCLEOTIDE SEQUENCE [LARGE SCALE GENOMIC DNA]</scope>
    <source>
        <strain evidence="2">NBRC 100245 / IL144</strain>
    </source>
</reference>
<dbReference type="AlphaFoldDB" id="I0HNE2"/>
<evidence type="ECO:0000313" key="2">
    <source>
        <dbReference type="Proteomes" id="UP000007883"/>
    </source>
</evidence>
<sequence>MLNSVYAVRNLLFGEYAVASHWFANFDAALTPNKSFEWTFASWQPLSHISFWPNGCQPVPAA</sequence>
<dbReference type="Proteomes" id="UP000007883">
    <property type="component" value="Chromosome"/>
</dbReference>
<dbReference type="EMBL" id="AP012320">
    <property type="protein sequence ID" value="BAL94529.1"/>
    <property type="molecule type" value="Genomic_DNA"/>
</dbReference>
<organism evidence="1 2">
    <name type="scientific">Rubrivivax gelatinosus (strain NBRC 100245 / IL144)</name>
    <dbReference type="NCBI Taxonomy" id="983917"/>
    <lineage>
        <taxon>Bacteria</taxon>
        <taxon>Pseudomonadati</taxon>
        <taxon>Pseudomonadota</taxon>
        <taxon>Betaproteobacteria</taxon>
        <taxon>Burkholderiales</taxon>
        <taxon>Sphaerotilaceae</taxon>
        <taxon>Rubrivivax</taxon>
    </lineage>
</organism>
<protein>
    <submittedName>
        <fullName evidence="1">Uncharacterized protein</fullName>
    </submittedName>
</protein>
<keyword evidence="2" id="KW-1185">Reference proteome</keyword>
<gene>
    <name evidence="1" type="ordered locus">RGE_11880</name>
</gene>
<dbReference type="HOGENOM" id="CLU_2901470_0_0_4"/>
<dbReference type="KEGG" id="rge:RGE_11880"/>
<proteinExistence type="predicted"/>
<name>I0HNE2_RUBGI</name>
<accession>I0HNE2</accession>